<reference evidence="10 11" key="1">
    <citation type="submission" date="2015-10" db="EMBL/GenBank/DDBJ databases">
        <title>Draft genome sequence of Streptomyces caeruleatus NRRL B-24802, type strain for the species Streptomyces caeruleatus.</title>
        <authorList>
            <person name="Ruckert C."/>
            <person name="Winkler A."/>
            <person name="Kalinowski J."/>
            <person name="Kampfer P."/>
            <person name="Glaeser S."/>
        </authorList>
    </citation>
    <scope>NUCLEOTIDE SEQUENCE [LARGE SCALE GENOMIC DNA]</scope>
    <source>
        <strain evidence="10 11">NRRL B-24802</strain>
    </source>
</reference>
<keyword evidence="3 8" id="KW-0479">Metal-binding</keyword>
<evidence type="ECO:0000256" key="1">
    <source>
        <dbReference type="ARBA" id="ARBA00001927"/>
    </source>
</evidence>
<dbReference type="OrthoDB" id="9803319at2"/>
<keyword evidence="6 8" id="KW-0411">Iron-sulfur</keyword>
<feature type="domain" description="4Fe-4S ferredoxin-type" evidence="9">
    <location>
        <begin position="1"/>
        <end position="29"/>
    </location>
</feature>
<dbReference type="GO" id="GO:0051538">
    <property type="term" value="F:3 iron, 4 sulfur cluster binding"/>
    <property type="evidence" value="ECO:0007669"/>
    <property type="project" value="UniProtKB-KW"/>
</dbReference>
<name>A0A117RKF1_9ACTN</name>
<dbReference type="SUPFAM" id="SSF54862">
    <property type="entry name" value="4Fe-4S ferredoxins"/>
    <property type="match status" value="1"/>
</dbReference>
<keyword evidence="4 8" id="KW-0249">Electron transport</keyword>
<accession>A0A117RKF1</accession>
<evidence type="ECO:0000256" key="2">
    <source>
        <dbReference type="ARBA" id="ARBA00022448"/>
    </source>
</evidence>
<dbReference type="RefSeq" id="WP_062723302.1">
    <property type="nucleotide sequence ID" value="NZ_KQ948937.1"/>
</dbReference>
<evidence type="ECO:0000256" key="5">
    <source>
        <dbReference type="ARBA" id="ARBA00023004"/>
    </source>
</evidence>
<dbReference type="InterPro" id="IPR001080">
    <property type="entry name" value="3Fe4S_ferredoxin"/>
</dbReference>
<protein>
    <recommendedName>
        <fullName evidence="8">Ferredoxin</fullName>
    </recommendedName>
</protein>
<proteinExistence type="predicted"/>
<evidence type="ECO:0000259" key="9">
    <source>
        <dbReference type="PROSITE" id="PS51379"/>
    </source>
</evidence>
<evidence type="ECO:0000256" key="8">
    <source>
        <dbReference type="RuleBase" id="RU368020"/>
    </source>
</evidence>
<dbReference type="GO" id="GO:0009055">
    <property type="term" value="F:electron transfer activity"/>
    <property type="evidence" value="ECO:0007669"/>
    <property type="project" value="UniProtKB-UniRule"/>
</dbReference>
<dbReference type="Gene3D" id="3.30.70.20">
    <property type="match status" value="1"/>
</dbReference>
<comment type="caution">
    <text evidence="10">The sequence shown here is derived from an EMBL/GenBank/DDBJ whole genome shotgun (WGS) entry which is preliminary data.</text>
</comment>
<keyword evidence="11" id="KW-1185">Reference proteome</keyword>
<comment type="cofactor">
    <cofactor evidence="1">
        <name>[3Fe-4S] cluster</name>
        <dbReference type="ChEBI" id="CHEBI:21137"/>
    </cofactor>
</comment>
<dbReference type="PANTHER" id="PTHR36923:SF3">
    <property type="entry name" value="FERREDOXIN"/>
    <property type="match status" value="1"/>
</dbReference>
<dbReference type="AlphaFoldDB" id="A0A117RKF1"/>
<comment type="function">
    <text evidence="8">Ferredoxins are iron-sulfur proteins that transfer electrons in a wide variety of metabolic reactions.</text>
</comment>
<keyword evidence="2 8" id="KW-0813">Transport</keyword>
<gene>
    <name evidence="10" type="ORF">AQJ67_34575</name>
</gene>
<evidence type="ECO:0000256" key="4">
    <source>
        <dbReference type="ARBA" id="ARBA00022982"/>
    </source>
</evidence>
<dbReference type="InterPro" id="IPR017896">
    <property type="entry name" value="4Fe4S_Fe-S-bd"/>
</dbReference>
<dbReference type="EMBL" id="LMWY01000046">
    <property type="protein sequence ID" value="KUN95686.1"/>
    <property type="molecule type" value="Genomic_DNA"/>
</dbReference>
<evidence type="ECO:0000256" key="3">
    <source>
        <dbReference type="ARBA" id="ARBA00022723"/>
    </source>
</evidence>
<keyword evidence="5 8" id="KW-0408">Iron</keyword>
<dbReference type="PRINTS" id="PR00352">
    <property type="entry name" value="3FE4SFRDOXIN"/>
</dbReference>
<dbReference type="GO" id="GO:0005506">
    <property type="term" value="F:iron ion binding"/>
    <property type="evidence" value="ECO:0007669"/>
    <property type="project" value="UniProtKB-UniRule"/>
</dbReference>
<evidence type="ECO:0000313" key="10">
    <source>
        <dbReference type="EMBL" id="KUN95686.1"/>
    </source>
</evidence>
<keyword evidence="7" id="KW-0003">3Fe-4S</keyword>
<dbReference type="STRING" id="661399.AQJ67_34575"/>
<dbReference type="Proteomes" id="UP000053429">
    <property type="component" value="Unassembled WGS sequence"/>
</dbReference>
<dbReference type="InterPro" id="IPR051269">
    <property type="entry name" value="Fe-S_cluster_ET"/>
</dbReference>
<dbReference type="PROSITE" id="PS51379">
    <property type="entry name" value="4FE4S_FER_2"/>
    <property type="match status" value="1"/>
</dbReference>
<organism evidence="10 11">
    <name type="scientific">Streptomyces caeruleatus</name>
    <dbReference type="NCBI Taxonomy" id="661399"/>
    <lineage>
        <taxon>Bacteria</taxon>
        <taxon>Bacillati</taxon>
        <taxon>Actinomycetota</taxon>
        <taxon>Actinomycetes</taxon>
        <taxon>Kitasatosporales</taxon>
        <taxon>Streptomycetaceae</taxon>
        <taxon>Streptomyces</taxon>
    </lineage>
</organism>
<dbReference type="PANTHER" id="PTHR36923">
    <property type="entry name" value="FERREDOXIN"/>
    <property type="match status" value="1"/>
</dbReference>
<dbReference type="Pfam" id="PF13370">
    <property type="entry name" value="Fer4_13"/>
    <property type="match status" value="1"/>
</dbReference>
<evidence type="ECO:0000313" key="11">
    <source>
        <dbReference type="Proteomes" id="UP000053429"/>
    </source>
</evidence>
<sequence length="67" mass="6978">MRIAVDAEACVGSGLCALATPEVFDQDDTDGSVVLLAAEPPPEFFDAVRDAIESCPVKAISMAGHQE</sequence>
<evidence type="ECO:0000256" key="7">
    <source>
        <dbReference type="ARBA" id="ARBA00023291"/>
    </source>
</evidence>
<evidence type="ECO:0000256" key="6">
    <source>
        <dbReference type="ARBA" id="ARBA00023014"/>
    </source>
</evidence>